<proteinExistence type="inferred from homology"/>
<evidence type="ECO:0000256" key="9">
    <source>
        <dbReference type="ARBA" id="ARBA00023136"/>
    </source>
</evidence>
<keyword evidence="8 14" id="KW-1133">Transmembrane helix</keyword>
<dbReference type="GO" id="GO:0071555">
    <property type="term" value="P:cell wall organization"/>
    <property type="evidence" value="ECO:0007669"/>
    <property type="project" value="UniProtKB-KW"/>
</dbReference>
<protein>
    <recommendedName>
        <fullName evidence="4 14">Undecaprenyl-diphosphatase</fullName>
        <ecNumber evidence="3 14">3.6.1.27</ecNumber>
    </recommendedName>
    <alternativeName>
        <fullName evidence="12 14">Bacitracin resistance protein</fullName>
    </alternativeName>
    <alternativeName>
        <fullName evidence="11 14">Undecaprenyl pyrophosphate phosphatase</fullName>
    </alternativeName>
</protein>
<evidence type="ECO:0000256" key="6">
    <source>
        <dbReference type="ARBA" id="ARBA00022692"/>
    </source>
</evidence>
<sequence>MFIFTFEGSLVTIFDSVILGIIEGFTEFLPISSTGHLIVASEFLGINQTDTTKAYQVIIQFAAILAVVFNYKDKFTIKKIDLWAKIFLAFIPIGGVGFIFSSEIKTLFSVEVVAVMFIVGGVIFLVVEKFFIPTEKILIDDVEQVTLKQSLIIGFAQVFALIPGTSRAGATIIGALLVGLSRKASAEFSFLLAFPVMCAVTAYDLLKHYHEFSNDNLVALAVGFIVSFIVAYLTIKLFLVFLERFTFVAFGIYRIIFGALLLILL</sequence>
<feature type="transmembrane region" description="Helical" evidence="14">
    <location>
        <begin position="188"/>
        <end position="206"/>
    </location>
</feature>
<dbReference type="PATRIC" id="fig|1172190.3.peg.1145"/>
<dbReference type="Proteomes" id="UP000015520">
    <property type="component" value="Unassembled WGS sequence"/>
</dbReference>
<evidence type="ECO:0000256" key="3">
    <source>
        <dbReference type="ARBA" id="ARBA00012374"/>
    </source>
</evidence>
<keyword evidence="14" id="KW-0573">Peptidoglycan synthesis</keyword>
<evidence type="ECO:0000256" key="11">
    <source>
        <dbReference type="ARBA" id="ARBA00032707"/>
    </source>
</evidence>
<dbReference type="GO" id="GO:0009252">
    <property type="term" value="P:peptidoglycan biosynthetic process"/>
    <property type="evidence" value="ECO:0007669"/>
    <property type="project" value="UniProtKB-KW"/>
</dbReference>
<evidence type="ECO:0000313" key="15">
    <source>
        <dbReference type="EMBL" id="EQB39521.1"/>
    </source>
</evidence>
<comment type="similarity">
    <text evidence="2 14">Belongs to the UppP family.</text>
</comment>
<dbReference type="AlphaFoldDB" id="T0JMZ6"/>
<gene>
    <name evidence="14" type="primary">uppP</name>
    <name evidence="15" type="ORF">M947_05885</name>
</gene>
<dbReference type="HAMAP" id="MF_01006">
    <property type="entry name" value="Undec_diphosphatase"/>
    <property type="match status" value="1"/>
</dbReference>
<keyword evidence="14" id="KW-0133">Cell shape</keyword>
<evidence type="ECO:0000256" key="8">
    <source>
        <dbReference type="ARBA" id="ARBA00022989"/>
    </source>
</evidence>
<name>T0JMZ6_9BACT</name>
<evidence type="ECO:0000313" key="16">
    <source>
        <dbReference type="Proteomes" id="UP000015520"/>
    </source>
</evidence>
<dbReference type="GO" id="GO:0005886">
    <property type="term" value="C:plasma membrane"/>
    <property type="evidence" value="ECO:0007669"/>
    <property type="project" value="UniProtKB-SubCell"/>
</dbReference>
<dbReference type="EMBL" id="AUPZ01000007">
    <property type="protein sequence ID" value="EQB39521.1"/>
    <property type="molecule type" value="Genomic_DNA"/>
</dbReference>
<evidence type="ECO:0000256" key="2">
    <source>
        <dbReference type="ARBA" id="ARBA00010621"/>
    </source>
</evidence>
<dbReference type="GO" id="GO:0046677">
    <property type="term" value="P:response to antibiotic"/>
    <property type="evidence" value="ECO:0007669"/>
    <property type="project" value="UniProtKB-UniRule"/>
</dbReference>
<comment type="caution">
    <text evidence="15">The sequence shown here is derived from an EMBL/GenBank/DDBJ whole genome shotgun (WGS) entry which is preliminary data.</text>
</comment>
<evidence type="ECO:0000256" key="10">
    <source>
        <dbReference type="ARBA" id="ARBA00023251"/>
    </source>
</evidence>
<evidence type="ECO:0000256" key="12">
    <source>
        <dbReference type="ARBA" id="ARBA00032932"/>
    </source>
</evidence>
<comment type="function">
    <text evidence="14">Catalyzes the dephosphorylation of undecaprenyl diphosphate (UPP). Confers resistance to bacitracin.</text>
</comment>
<feature type="transmembrane region" description="Helical" evidence="14">
    <location>
        <begin position="54"/>
        <end position="71"/>
    </location>
</feature>
<dbReference type="EC" id="3.6.1.27" evidence="3 14"/>
<dbReference type="InterPro" id="IPR003824">
    <property type="entry name" value="UppP"/>
</dbReference>
<evidence type="ECO:0000256" key="5">
    <source>
        <dbReference type="ARBA" id="ARBA00022475"/>
    </source>
</evidence>
<dbReference type="NCBIfam" id="NF001390">
    <property type="entry name" value="PRK00281.1-4"/>
    <property type="match status" value="1"/>
</dbReference>
<feature type="transmembrane region" description="Helical" evidence="14">
    <location>
        <begin position="245"/>
        <end position="264"/>
    </location>
</feature>
<keyword evidence="5 14" id="KW-1003">Cell membrane</keyword>
<comment type="miscellaneous">
    <text evidence="14">Bacitracin is thought to be involved in the inhibition of peptidoglycan synthesis by sequestering undecaprenyl diphosphate, thereby reducing the pool of lipid carrier available.</text>
</comment>
<dbReference type="eggNOG" id="COG1968">
    <property type="taxonomic scope" value="Bacteria"/>
</dbReference>
<dbReference type="Pfam" id="PF02673">
    <property type="entry name" value="BacA"/>
    <property type="match status" value="1"/>
</dbReference>
<evidence type="ECO:0000256" key="7">
    <source>
        <dbReference type="ARBA" id="ARBA00022801"/>
    </source>
</evidence>
<feature type="transmembrane region" description="Helical" evidence="14">
    <location>
        <begin position="112"/>
        <end position="131"/>
    </location>
</feature>
<dbReference type="GO" id="GO:0008360">
    <property type="term" value="P:regulation of cell shape"/>
    <property type="evidence" value="ECO:0007669"/>
    <property type="project" value="UniProtKB-KW"/>
</dbReference>
<comment type="catalytic activity">
    <reaction evidence="13 14">
        <text>di-trans,octa-cis-undecaprenyl diphosphate + H2O = di-trans,octa-cis-undecaprenyl phosphate + phosphate + H(+)</text>
        <dbReference type="Rhea" id="RHEA:28094"/>
        <dbReference type="ChEBI" id="CHEBI:15377"/>
        <dbReference type="ChEBI" id="CHEBI:15378"/>
        <dbReference type="ChEBI" id="CHEBI:43474"/>
        <dbReference type="ChEBI" id="CHEBI:58405"/>
        <dbReference type="ChEBI" id="CHEBI:60392"/>
        <dbReference type="EC" id="3.6.1.27"/>
    </reaction>
</comment>
<feature type="transmembrane region" description="Helical" evidence="14">
    <location>
        <begin position="151"/>
        <end position="176"/>
    </location>
</feature>
<comment type="subcellular location">
    <subcellularLocation>
        <location evidence="1 14">Cell membrane</location>
        <topology evidence="1 14">Multi-pass membrane protein</topology>
    </subcellularLocation>
</comment>
<feature type="transmembrane region" description="Helical" evidence="14">
    <location>
        <begin position="218"/>
        <end position="239"/>
    </location>
</feature>
<keyword evidence="10 14" id="KW-0046">Antibiotic resistance</keyword>
<dbReference type="STRING" id="1172190.M947_05885"/>
<keyword evidence="14" id="KW-0961">Cell wall biogenesis/degradation</keyword>
<reference evidence="15 16" key="1">
    <citation type="submission" date="2013-07" db="EMBL/GenBank/DDBJ databases">
        <title>Sulfurimonas hongkongensis AST-10 Genome Sequencing.</title>
        <authorList>
            <person name="Cai L."/>
            <person name="Zhang T."/>
        </authorList>
    </citation>
    <scope>NUCLEOTIDE SEQUENCE [LARGE SCALE GENOMIC DNA]</scope>
    <source>
        <strain evidence="15 16">AST-10</strain>
    </source>
</reference>
<keyword evidence="7 14" id="KW-0378">Hydrolase</keyword>
<keyword evidence="9 14" id="KW-0472">Membrane</keyword>
<keyword evidence="16" id="KW-1185">Reference proteome</keyword>
<organism evidence="15 16">
    <name type="scientific">Sulfurimonas hongkongensis</name>
    <dbReference type="NCBI Taxonomy" id="1172190"/>
    <lineage>
        <taxon>Bacteria</taxon>
        <taxon>Pseudomonadati</taxon>
        <taxon>Campylobacterota</taxon>
        <taxon>Epsilonproteobacteria</taxon>
        <taxon>Campylobacterales</taxon>
        <taxon>Sulfurimonadaceae</taxon>
        <taxon>Sulfurimonas</taxon>
    </lineage>
</organism>
<evidence type="ECO:0000256" key="14">
    <source>
        <dbReference type="HAMAP-Rule" id="MF_01006"/>
    </source>
</evidence>
<evidence type="ECO:0000256" key="1">
    <source>
        <dbReference type="ARBA" id="ARBA00004651"/>
    </source>
</evidence>
<dbReference type="PANTHER" id="PTHR30622:SF3">
    <property type="entry name" value="UNDECAPRENYL-DIPHOSPHATASE"/>
    <property type="match status" value="1"/>
</dbReference>
<evidence type="ECO:0000256" key="4">
    <source>
        <dbReference type="ARBA" id="ARBA00021581"/>
    </source>
</evidence>
<dbReference type="PANTHER" id="PTHR30622">
    <property type="entry name" value="UNDECAPRENYL-DIPHOSPHATASE"/>
    <property type="match status" value="1"/>
</dbReference>
<evidence type="ECO:0000256" key="13">
    <source>
        <dbReference type="ARBA" id="ARBA00047594"/>
    </source>
</evidence>
<feature type="transmembrane region" description="Helical" evidence="14">
    <location>
        <begin position="83"/>
        <end position="100"/>
    </location>
</feature>
<dbReference type="GO" id="GO:0050380">
    <property type="term" value="F:undecaprenyl-diphosphatase activity"/>
    <property type="evidence" value="ECO:0007669"/>
    <property type="project" value="UniProtKB-UniRule"/>
</dbReference>
<keyword evidence="6 14" id="KW-0812">Transmembrane</keyword>
<accession>T0JMZ6</accession>